<keyword evidence="1" id="KW-1133">Transmembrane helix</keyword>
<keyword evidence="1" id="KW-0472">Membrane</keyword>
<gene>
    <name evidence="2" type="ORF">GGQ57_004183</name>
</gene>
<organism evidence="2 3">
    <name type="scientific">Parabacteroides faecis</name>
    <dbReference type="NCBI Taxonomy" id="1217282"/>
    <lineage>
        <taxon>Bacteria</taxon>
        <taxon>Pseudomonadati</taxon>
        <taxon>Bacteroidota</taxon>
        <taxon>Bacteroidia</taxon>
        <taxon>Bacteroidales</taxon>
        <taxon>Tannerellaceae</taxon>
        <taxon>Parabacteroides</taxon>
    </lineage>
</organism>
<sequence>MFIYAFFVLIMLMSLLLGFLAFLVRMLFKRKAAGKKVSEACEVKEQCPEKTACKNIE</sequence>
<evidence type="ECO:0000256" key="1">
    <source>
        <dbReference type="SAM" id="Phobius"/>
    </source>
</evidence>
<keyword evidence="1" id="KW-0812">Transmembrane</keyword>
<proteinExistence type="predicted"/>
<protein>
    <recommendedName>
        <fullName evidence="4">FeoB-associated Cys-rich membrane protein</fullName>
    </recommendedName>
</protein>
<reference evidence="2 3" key="1">
    <citation type="submission" date="2020-08" db="EMBL/GenBank/DDBJ databases">
        <title>Genomic Encyclopedia of Type Strains, Phase IV (KMG-IV): sequencing the most valuable type-strain genomes for metagenomic binning, comparative biology and taxonomic classification.</title>
        <authorList>
            <person name="Goeker M."/>
        </authorList>
    </citation>
    <scope>NUCLEOTIDE SEQUENCE [LARGE SCALE GENOMIC DNA]</scope>
    <source>
        <strain evidence="2 3">DSM 102983</strain>
    </source>
</reference>
<evidence type="ECO:0000313" key="3">
    <source>
        <dbReference type="Proteomes" id="UP000533637"/>
    </source>
</evidence>
<comment type="caution">
    <text evidence="2">The sequence shown here is derived from an EMBL/GenBank/DDBJ whole genome shotgun (WGS) entry which is preliminary data.</text>
</comment>
<accession>A0ABR6KRX3</accession>
<name>A0ABR6KRX3_9BACT</name>
<feature type="transmembrane region" description="Helical" evidence="1">
    <location>
        <begin position="6"/>
        <end position="28"/>
    </location>
</feature>
<dbReference type="EMBL" id="JACHOC010000009">
    <property type="protein sequence ID" value="MBB4624255.1"/>
    <property type="molecule type" value="Genomic_DNA"/>
</dbReference>
<evidence type="ECO:0008006" key="4">
    <source>
        <dbReference type="Google" id="ProtNLM"/>
    </source>
</evidence>
<evidence type="ECO:0000313" key="2">
    <source>
        <dbReference type="EMBL" id="MBB4624255.1"/>
    </source>
</evidence>
<dbReference type="Proteomes" id="UP000533637">
    <property type="component" value="Unassembled WGS sequence"/>
</dbReference>
<keyword evidence="3" id="KW-1185">Reference proteome</keyword>